<evidence type="ECO:0000256" key="6">
    <source>
        <dbReference type="ARBA" id="ARBA00022842"/>
    </source>
</evidence>
<dbReference type="Gene3D" id="3.40.50.300">
    <property type="entry name" value="P-loop containing nucleotide triphosphate hydrolases"/>
    <property type="match status" value="2"/>
</dbReference>
<feature type="domain" description="AAA+ ATPase" evidence="9">
    <location>
        <begin position="251"/>
        <end position="406"/>
    </location>
</feature>
<evidence type="ECO:0000256" key="3">
    <source>
        <dbReference type="ARBA" id="ARBA00022741"/>
    </source>
</evidence>
<dbReference type="InterPro" id="IPR058017">
    <property type="entry name" value="At3g28540-like_C"/>
</dbReference>
<evidence type="ECO:0000256" key="4">
    <source>
        <dbReference type="ARBA" id="ARBA00022801"/>
    </source>
</evidence>
<evidence type="ECO:0000313" key="11">
    <source>
        <dbReference type="Proteomes" id="UP000626092"/>
    </source>
</evidence>
<dbReference type="PANTHER" id="PTHR23070">
    <property type="entry name" value="BCS1 AAA-TYPE ATPASE"/>
    <property type="match status" value="1"/>
</dbReference>
<keyword evidence="4" id="KW-0378">Hydrolase</keyword>
<dbReference type="InterPro" id="IPR003593">
    <property type="entry name" value="AAA+_ATPase"/>
</dbReference>
<evidence type="ECO:0000256" key="1">
    <source>
        <dbReference type="ARBA" id="ARBA00001946"/>
    </source>
</evidence>
<feature type="domain" description="AAA+ ATPase" evidence="9">
    <location>
        <begin position="797"/>
        <end position="953"/>
    </location>
</feature>
<comment type="caution">
    <text evidence="10">The sequence shown here is derived from an EMBL/GenBank/DDBJ whole genome shotgun (WGS) entry which is preliminary data.</text>
</comment>
<dbReference type="FunFam" id="3.40.50.300:FF:001122">
    <property type="entry name" value="AAA-ATPase ASD, mitochondrial"/>
    <property type="match status" value="2"/>
</dbReference>
<comment type="cofactor">
    <cofactor evidence="1">
        <name>Mg(2+)</name>
        <dbReference type="ChEBI" id="CHEBI:18420"/>
    </cofactor>
</comment>
<keyword evidence="3" id="KW-0547">Nucleotide-binding</keyword>
<sequence length="1088" mass="126425">MIKEKEKNKMSVGEMWTQLWSSLAGLMFIWAMFKQYCPHEMEGHLKKYTQKLVSLFYPNIEVKFHEFTSESFHERSKAYGAIQRYLTTNSTTRAKRLKADMVRDSKSLVLSMDDYEEILDEFKGIKVWWSSKKNISRSRVISFYGDEEKRFYKLKFHRRHREIVFGSYLNHVMEEGKAMEVKSRERKLYTNNRNEQLTGRYQRTMWSSVVFEHPATFDTLAMEEKKKKEIMNDLITFTKSKDYYKKIGKSWKRGYLLFGPPGTGKSTMIVAMANLLEYDVYDLELTAVKDNTELRKLLIDTSNKSIIVIEDIDCSLDLTGQRKKEAKDKEGDGKDPVRKKKKEDQGKSNESSKVTLSGLLNFIDGLWSACGGERIIVFTTNYVEKLDPALIRRGRMDKHIELSYCCFEAFKVLARNYLDLESHDLFETIGKLLEETKISPADVAENLMLKSDDEDAADACLANLIKAIEKAKEEAKVKAEEEEKEKERAKAEEEKKAKAEKEEKEKAEKEEKDKEKEGEQKSDEEVKKKKTAGEEVKENGNHKYCFLIKEKEKNKMSGGEMLTQLWSSLAGLMFVWAMFKQYCPHEVEGHLKKYTQKLVSLIYPYIEVTFHEFTSESFYDRSKAYGAIQRYLTTNSTTRAKRLKADMVRDSKSLVLSMDDYEEILDEFNGIKVWWASNKNIPRSQVISFYGDEEKRFYKLKFHRRHREIVFGSYLNHVMDEGKAIEVKSRKRKLYTNNRNEQWAGRYQRTMWSSVVFDHPATFDTLAMEEEKKKEIMNDLITFTKSKDYYKKIGKSWKRGYLLFGPPGTGKSTMIVAMANLLEYDVYDLELTAVKDNTELRKLLIETSNKSIIVIEDIDCSLDLTGQRKKKEEKDEEGDGKDPVSKKKKEDQEKSNESSKVTLSGLLNFIDGLWSACGGERIIVFTTNYVEKLDPALIRRGRMDKHIELSYCCFEAFKVLARNYLDLESHDLFETIGKLLEETKISPADVAENLMLKSDDEDAADACLANLIKAIEKAKEEAKVKAEEEEKEKERAKAEEEKKAKAEKEEKEKAEKEEKDKEKEGEQKSDEEVKKKKTAGEEVKENGV</sequence>
<reference evidence="10" key="1">
    <citation type="submission" date="2019-11" db="EMBL/GenBank/DDBJ databases">
        <authorList>
            <person name="Liu Y."/>
            <person name="Hou J."/>
            <person name="Li T.-Q."/>
            <person name="Guan C.-H."/>
            <person name="Wu X."/>
            <person name="Wu H.-Z."/>
            <person name="Ling F."/>
            <person name="Zhang R."/>
            <person name="Shi X.-G."/>
            <person name="Ren J.-P."/>
            <person name="Chen E.-F."/>
            <person name="Sun J.-M."/>
        </authorList>
    </citation>
    <scope>NUCLEOTIDE SEQUENCE</scope>
    <source>
        <strain evidence="10">Adult_tree_wgs_1</strain>
        <tissue evidence="10">Leaves</tissue>
    </source>
</reference>
<name>A0A834GE31_RHOSS</name>
<dbReference type="SUPFAM" id="SSF52540">
    <property type="entry name" value="P-loop containing nucleoside triphosphate hydrolases"/>
    <property type="match status" value="2"/>
</dbReference>
<evidence type="ECO:0000256" key="8">
    <source>
        <dbReference type="SAM" id="MobiDB-lite"/>
    </source>
</evidence>
<dbReference type="Pfam" id="PF00004">
    <property type="entry name" value="AAA"/>
    <property type="match status" value="2"/>
</dbReference>
<evidence type="ECO:0000256" key="7">
    <source>
        <dbReference type="ARBA" id="ARBA00049360"/>
    </source>
</evidence>
<accession>A0A834GE31</accession>
<gene>
    <name evidence="10" type="ORF">RHSIM_Rhsim10G0029800</name>
</gene>
<dbReference type="AlphaFoldDB" id="A0A834GE31"/>
<evidence type="ECO:0000256" key="5">
    <source>
        <dbReference type="ARBA" id="ARBA00022840"/>
    </source>
</evidence>
<dbReference type="Gene3D" id="6.10.280.40">
    <property type="match status" value="2"/>
</dbReference>
<dbReference type="InterPro" id="IPR003960">
    <property type="entry name" value="ATPase_AAA_CS"/>
</dbReference>
<dbReference type="PROSITE" id="PS00674">
    <property type="entry name" value="AAA"/>
    <property type="match status" value="2"/>
</dbReference>
<dbReference type="SMART" id="SM00382">
    <property type="entry name" value="AAA"/>
    <property type="match status" value="2"/>
</dbReference>
<feature type="compositionally biased region" description="Basic and acidic residues" evidence="8">
    <location>
        <begin position="880"/>
        <end position="897"/>
    </location>
</feature>
<dbReference type="InterPro" id="IPR003959">
    <property type="entry name" value="ATPase_AAA_core"/>
</dbReference>
<dbReference type="EMBL" id="WJXA01000010">
    <property type="protein sequence ID" value="KAF7130569.1"/>
    <property type="molecule type" value="Genomic_DNA"/>
</dbReference>
<feature type="region of interest" description="Disordered" evidence="8">
    <location>
        <begin position="325"/>
        <end position="350"/>
    </location>
</feature>
<dbReference type="GO" id="GO:0005524">
    <property type="term" value="F:ATP binding"/>
    <property type="evidence" value="ECO:0007669"/>
    <property type="project" value="UniProtKB-KW"/>
</dbReference>
<organism evidence="10 11">
    <name type="scientific">Rhododendron simsii</name>
    <name type="common">Sims's rhododendron</name>
    <dbReference type="NCBI Taxonomy" id="118357"/>
    <lineage>
        <taxon>Eukaryota</taxon>
        <taxon>Viridiplantae</taxon>
        <taxon>Streptophyta</taxon>
        <taxon>Embryophyta</taxon>
        <taxon>Tracheophyta</taxon>
        <taxon>Spermatophyta</taxon>
        <taxon>Magnoliopsida</taxon>
        <taxon>eudicotyledons</taxon>
        <taxon>Gunneridae</taxon>
        <taxon>Pentapetalae</taxon>
        <taxon>asterids</taxon>
        <taxon>Ericales</taxon>
        <taxon>Ericaceae</taxon>
        <taxon>Ericoideae</taxon>
        <taxon>Rhodoreae</taxon>
        <taxon>Rhododendron</taxon>
    </lineage>
</organism>
<dbReference type="GO" id="GO:0016887">
    <property type="term" value="F:ATP hydrolysis activity"/>
    <property type="evidence" value="ECO:0007669"/>
    <property type="project" value="InterPro"/>
</dbReference>
<feature type="region of interest" description="Disordered" evidence="8">
    <location>
        <begin position="869"/>
        <end position="897"/>
    </location>
</feature>
<comment type="catalytic activity">
    <reaction evidence="7">
        <text>ATP + H2O = ADP + phosphate + H(+)</text>
        <dbReference type="Rhea" id="RHEA:13065"/>
        <dbReference type="ChEBI" id="CHEBI:15377"/>
        <dbReference type="ChEBI" id="CHEBI:15378"/>
        <dbReference type="ChEBI" id="CHEBI:30616"/>
        <dbReference type="ChEBI" id="CHEBI:43474"/>
        <dbReference type="ChEBI" id="CHEBI:456216"/>
    </reaction>
</comment>
<dbReference type="GO" id="GO:0006950">
    <property type="term" value="P:response to stress"/>
    <property type="evidence" value="ECO:0007669"/>
    <property type="project" value="UniProtKB-ARBA"/>
</dbReference>
<dbReference type="InterPro" id="IPR050747">
    <property type="entry name" value="Mitochondrial_chaperone_BCS1"/>
</dbReference>
<feature type="region of interest" description="Disordered" evidence="8">
    <location>
        <begin position="477"/>
        <end position="534"/>
    </location>
</feature>
<keyword evidence="11" id="KW-1185">Reference proteome</keyword>
<comment type="similarity">
    <text evidence="2">Belongs to the AAA ATPase family. BCS1 subfamily.</text>
</comment>
<dbReference type="OrthoDB" id="10251412at2759"/>
<keyword evidence="5" id="KW-0067">ATP-binding</keyword>
<proteinExistence type="inferred from homology"/>
<dbReference type="Proteomes" id="UP000626092">
    <property type="component" value="Unassembled WGS sequence"/>
</dbReference>
<evidence type="ECO:0000256" key="2">
    <source>
        <dbReference type="ARBA" id="ARBA00007448"/>
    </source>
</evidence>
<dbReference type="Pfam" id="PF14363">
    <property type="entry name" value="AAA_assoc"/>
    <property type="match status" value="2"/>
</dbReference>
<dbReference type="InterPro" id="IPR025753">
    <property type="entry name" value="AAA_N_dom"/>
</dbReference>
<dbReference type="InterPro" id="IPR027417">
    <property type="entry name" value="P-loop_NTPase"/>
</dbReference>
<feature type="region of interest" description="Disordered" evidence="8">
    <location>
        <begin position="1022"/>
        <end position="1088"/>
    </location>
</feature>
<protein>
    <recommendedName>
        <fullName evidence="9">AAA+ ATPase domain-containing protein</fullName>
    </recommendedName>
</protein>
<evidence type="ECO:0000259" key="9">
    <source>
        <dbReference type="SMART" id="SM00382"/>
    </source>
</evidence>
<keyword evidence="6" id="KW-0460">Magnesium</keyword>
<dbReference type="Pfam" id="PF25568">
    <property type="entry name" value="AAA_lid_At3g28540"/>
    <property type="match status" value="2"/>
</dbReference>
<dbReference type="CDD" id="cd19510">
    <property type="entry name" value="RecA-like_BCS1"/>
    <property type="match status" value="2"/>
</dbReference>
<evidence type="ECO:0000313" key="10">
    <source>
        <dbReference type="EMBL" id="KAF7130569.1"/>
    </source>
</evidence>
<feature type="compositionally biased region" description="Basic and acidic residues" evidence="8">
    <location>
        <begin position="325"/>
        <end position="347"/>
    </location>
</feature>